<name>A0A653EZI6_9MYCO</name>
<organism evidence="1">
    <name type="scientific">Mycobacterium riyadhense</name>
    <dbReference type="NCBI Taxonomy" id="486698"/>
    <lineage>
        <taxon>Bacteria</taxon>
        <taxon>Bacillati</taxon>
        <taxon>Actinomycetota</taxon>
        <taxon>Actinomycetes</taxon>
        <taxon>Mycobacteriales</taxon>
        <taxon>Mycobacteriaceae</taxon>
        <taxon>Mycobacterium</taxon>
    </lineage>
</organism>
<dbReference type="AlphaFoldDB" id="A0A653EZI6"/>
<reference evidence="1" key="1">
    <citation type="submission" date="2019-05" db="EMBL/GenBank/DDBJ databases">
        <authorList>
            <person name="Naeem R."/>
            <person name="Antony C."/>
            <person name="Guan Q."/>
        </authorList>
    </citation>
    <scope>NUCLEOTIDE SEQUENCE</scope>
    <source>
        <strain evidence="1">2</strain>
    </source>
</reference>
<accession>A0A653EZI6</accession>
<gene>
    <name evidence="1" type="ORF">BIN_B_04717</name>
</gene>
<dbReference type="EMBL" id="LR589142">
    <property type="protein sequence ID" value="VTP02820.1"/>
    <property type="molecule type" value="Genomic_DNA"/>
</dbReference>
<protein>
    <submittedName>
        <fullName evidence="1">Uncharacterized protein</fullName>
    </submittedName>
</protein>
<proteinExistence type="predicted"/>
<sequence length="56" mass="6234">MELGSQTVVWRFDDTKLVEILDKLSPLIDGEGPGHQYIDDLNSPAPTLMISVDEYA</sequence>
<evidence type="ECO:0000313" key="1">
    <source>
        <dbReference type="EMBL" id="VTP02820.1"/>
    </source>
</evidence>